<dbReference type="InterPro" id="IPR005467">
    <property type="entry name" value="His_kinase_dom"/>
</dbReference>
<dbReference type="Gene3D" id="3.30.450.20">
    <property type="entry name" value="PAS domain"/>
    <property type="match status" value="1"/>
</dbReference>
<dbReference type="GO" id="GO:0005524">
    <property type="term" value="F:ATP binding"/>
    <property type="evidence" value="ECO:0007669"/>
    <property type="project" value="UniProtKB-KW"/>
</dbReference>
<dbReference type="Pfam" id="PF12282">
    <property type="entry name" value="GAF_PdtaS"/>
    <property type="match status" value="1"/>
</dbReference>
<dbReference type="InterPro" id="IPR038424">
    <property type="entry name" value="H_kinase_PdtaS_GAF_sf"/>
</dbReference>
<evidence type="ECO:0000313" key="9">
    <source>
        <dbReference type="EMBL" id="RSX49617.1"/>
    </source>
</evidence>
<dbReference type="Gene3D" id="3.30.450.280">
    <property type="entry name" value="GAF domain"/>
    <property type="match status" value="1"/>
</dbReference>
<evidence type="ECO:0000256" key="3">
    <source>
        <dbReference type="ARBA" id="ARBA00022553"/>
    </source>
</evidence>
<dbReference type="PROSITE" id="PS50109">
    <property type="entry name" value="HIS_KIN"/>
    <property type="match status" value="1"/>
</dbReference>
<evidence type="ECO:0000256" key="7">
    <source>
        <dbReference type="ARBA" id="ARBA00022840"/>
    </source>
</evidence>
<keyword evidence="7" id="KW-0067">ATP-binding</keyword>
<dbReference type="PANTHER" id="PTHR41523">
    <property type="entry name" value="TWO-COMPONENT SYSTEM SENSOR PROTEIN"/>
    <property type="match status" value="1"/>
</dbReference>
<evidence type="ECO:0000256" key="4">
    <source>
        <dbReference type="ARBA" id="ARBA00022679"/>
    </source>
</evidence>
<keyword evidence="4" id="KW-0808">Transferase</keyword>
<feature type="domain" description="Histidine kinase" evidence="8">
    <location>
        <begin position="318"/>
        <end position="517"/>
    </location>
</feature>
<sequence>MRGPTAALLARIRRPAVAPQWPIMGSMADFSQILATRPDFDASDKEWLHHLVADWQVIADLSLADLLLVLQKGDGSFVIAGQCRPSTVVSLRADDVVGEQVDDELQGEMAEAMKSDGVYRSSVLRRIGDALVCNVYAPIRHGGKTLGLVVRETNLATRESNGRYELESIDAGKQLYEMIPRGQFPYKDSVLSQRHNARVADGFILLSADGIVQYASPNGISCFRRLGMVDMLEGASLSEVGTSLIHENDPVPESLPLVLLGKAAIDSELVANRSTVSMRSLPLMDERGRTGAIVLCRDISELRRREVELQTKDATISEIHHRVKNNLQAVSALLRLQARKTRSDEVKKELKEAQRRVQTIAMVHEGLSQSADEIVDFDKVIANLLRMSVDLTAMSDQRISIDFVGSFGMMPAQDATPLSLVLTELTTNAVEHGYEGRKEGHITVTADRRGTELDIVVQDDGNGMGSEEEDGMARSSGSGLGTQIINTFVTNDFGGTVRWEPVDTGGTRVRLAIKLRAA</sequence>
<evidence type="ECO:0000259" key="8">
    <source>
        <dbReference type="PROSITE" id="PS50109"/>
    </source>
</evidence>
<dbReference type="EC" id="2.7.13.3" evidence="2"/>
<dbReference type="Proteomes" id="UP000288052">
    <property type="component" value="Unassembled WGS sequence"/>
</dbReference>
<proteinExistence type="predicted"/>
<name>A0A430F9W3_9BIFI</name>
<dbReference type="EMBL" id="QXGI01000001">
    <property type="protein sequence ID" value="RSX49617.1"/>
    <property type="molecule type" value="Genomic_DNA"/>
</dbReference>
<dbReference type="Pfam" id="PF02518">
    <property type="entry name" value="HATPase_c"/>
    <property type="match status" value="1"/>
</dbReference>
<keyword evidence="5" id="KW-0547">Nucleotide-binding</keyword>
<evidence type="ECO:0000256" key="5">
    <source>
        <dbReference type="ARBA" id="ARBA00022741"/>
    </source>
</evidence>
<dbReference type="InterPro" id="IPR011495">
    <property type="entry name" value="Sig_transdc_His_kin_sub2_dim/P"/>
</dbReference>
<evidence type="ECO:0000313" key="10">
    <source>
        <dbReference type="Proteomes" id="UP000288052"/>
    </source>
</evidence>
<evidence type="ECO:0000256" key="1">
    <source>
        <dbReference type="ARBA" id="ARBA00000085"/>
    </source>
</evidence>
<gene>
    <name evidence="9" type="ORF">D2E22_0078</name>
</gene>
<organism evidence="9 10">
    <name type="scientific">Bifidobacterium castoris</name>
    <dbReference type="NCBI Taxonomy" id="2306972"/>
    <lineage>
        <taxon>Bacteria</taxon>
        <taxon>Bacillati</taxon>
        <taxon>Actinomycetota</taxon>
        <taxon>Actinomycetes</taxon>
        <taxon>Bifidobacteriales</taxon>
        <taxon>Bifidobacteriaceae</taxon>
        <taxon>Bifidobacterium</taxon>
    </lineage>
</organism>
<keyword evidence="10" id="KW-1185">Reference proteome</keyword>
<dbReference type="AlphaFoldDB" id="A0A430F9W3"/>
<dbReference type="SMART" id="SM00387">
    <property type="entry name" value="HATPase_c"/>
    <property type="match status" value="1"/>
</dbReference>
<dbReference type="GO" id="GO:0004673">
    <property type="term" value="F:protein histidine kinase activity"/>
    <property type="evidence" value="ECO:0007669"/>
    <property type="project" value="UniProtKB-EC"/>
</dbReference>
<dbReference type="InterPro" id="IPR003594">
    <property type="entry name" value="HATPase_dom"/>
</dbReference>
<dbReference type="PANTHER" id="PTHR41523:SF8">
    <property type="entry name" value="ETHYLENE RESPONSE SENSOR PROTEIN"/>
    <property type="match status" value="1"/>
</dbReference>
<keyword evidence="3" id="KW-0597">Phosphoprotein</keyword>
<comment type="caution">
    <text evidence="9">The sequence shown here is derived from an EMBL/GenBank/DDBJ whole genome shotgun (WGS) entry which is preliminary data.</text>
</comment>
<dbReference type="Gene3D" id="3.30.565.10">
    <property type="entry name" value="Histidine kinase-like ATPase, C-terminal domain"/>
    <property type="match status" value="1"/>
</dbReference>
<keyword evidence="6 9" id="KW-0418">Kinase</keyword>
<evidence type="ECO:0000256" key="2">
    <source>
        <dbReference type="ARBA" id="ARBA00012438"/>
    </source>
</evidence>
<protein>
    <recommendedName>
        <fullName evidence="2">histidine kinase</fullName>
        <ecNumber evidence="2">2.7.13.3</ecNumber>
    </recommendedName>
</protein>
<dbReference type="InterPro" id="IPR022066">
    <property type="entry name" value="PdtaS_GAF"/>
</dbReference>
<reference evidence="9 10" key="1">
    <citation type="submission" date="2018-09" db="EMBL/GenBank/DDBJ databases">
        <title>Characterization of the phylogenetic diversity of five novel species belonging to the genus Bifidobacterium.</title>
        <authorList>
            <person name="Lugli G.A."/>
            <person name="Duranti S."/>
            <person name="Milani C."/>
        </authorList>
    </citation>
    <scope>NUCLEOTIDE SEQUENCE [LARGE SCALE GENOMIC DNA]</scope>
    <source>
        <strain evidence="9 10">2020B</strain>
    </source>
</reference>
<dbReference type="SUPFAM" id="SSF55874">
    <property type="entry name" value="ATPase domain of HSP90 chaperone/DNA topoisomerase II/histidine kinase"/>
    <property type="match status" value="1"/>
</dbReference>
<evidence type="ECO:0000256" key="6">
    <source>
        <dbReference type="ARBA" id="ARBA00022777"/>
    </source>
</evidence>
<dbReference type="Pfam" id="PF07568">
    <property type="entry name" value="HisKA_2"/>
    <property type="match status" value="1"/>
</dbReference>
<dbReference type="InterPro" id="IPR036890">
    <property type="entry name" value="HATPase_C_sf"/>
</dbReference>
<accession>A0A430F9W3</accession>
<comment type="catalytic activity">
    <reaction evidence="1">
        <text>ATP + protein L-histidine = ADP + protein N-phospho-L-histidine.</text>
        <dbReference type="EC" id="2.7.13.3"/>
    </reaction>
</comment>